<evidence type="ECO:0000313" key="3">
    <source>
        <dbReference type="Proteomes" id="UP000037035"/>
    </source>
</evidence>
<dbReference type="VEuPathDB" id="FungiDB:VP01_1789g3"/>
<name>A0A0L6VF28_9BASI</name>
<gene>
    <name evidence="2" type="ORF">VP01_1789g3</name>
</gene>
<proteinExistence type="predicted"/>
<keyword evidence="3" id="KW-1185">Reference proteome</keyword>
<reference evidence="2 3" key="1">
    <citation type="submission" date="2015-08" db="EMBL/GenBank/DDBJ databases">
        <title>Next Generation Sequencing and Analysis of the Genome of Puccinia sorghi L Schw, the Causal Agent of Maize Common Rust.</title>
        <authorList>
            <person name="Rochi L."/>
            <person name="Burguener G."/>
            <person name="Darino M."/>
            <person name="Turjanski A."/>
            <person name="Kreff E."/>
            <person name="Dieguez M.J."/>
            <person name="Sacco F."/>
        </authorList>
    </citation>
    <scope>NUCLEOTIDE SEQUENCE [LARGE SCALE GENOMIC DNA]</scope>
    <source>
        <strain evidence="2 3">RO10H11247</strain>
    </source>
</reference>
<evidence type="ECO:0000313" key="2">
    <source>
        <dbReference type="EMBL" id="KNZ59182.1"/>
    </source>
</evidence>
<protein>
    <submittedName>
        <fullName evidence="2">Uncharacterized protein</fullName>
    </submittedName>
</protein>
<dbReference type="EMBL" id="LAVV01006602">
    <property type="protein sequence ID" value="KNZ59182.1"/>
    <property type="molecule type" value="Genomic_DNA"/>
</dbReference>
<accession>A0A0L6VF28</accession>
<sequence length="383" mass="42172">MILEVGAVRARAGGGGRALFKGKRQLRLHKAEMSDTKGAHGGGHVTRRERERMERGGVPFQQDRNPSPWLSFLIPSKIGCTVYYSSGCSDHGPCHRRTTPRLVHPSLTHMNPSNFEEATSLLNAAQAPKEVKLSRPGRGSSLTQASPVFGTRDHQGHAGLDPHLALNSLFKIPSWFLATTPAAHASCERFLYVFTGCFCLSRIYICYHIHRSLAWIRLPSLLTYIQGSASCKKRPQWLHGDWSVPRRDCRFLGGPFDAAHALCRRPRDPGSLERDCHETLRSGFTRRAVATSQGGACGSSPDFGVSVSHLLVVKPLYPHFSHRLHETISPNGPIEAPGFSAFAGLRNAAAIRPRARNENTTYPNTQAPLLIDTTAFLYILLTG</sequence>
<dbReference type="Proteomes" id="UP000037035">
    <property type="component" value="Unassembled WGS sequence"/>
</dbReference>
<comment type="caution">
    <text evidence="2">The sequence shown here is derived from an EMBL/GenBank/DDBJ whole genome shotgun (WGS) entry which is preliminary data.</text>
</comment>
<feature type="compositionally biased region" description="Basic and acidic residues" evidence="1">
    <location>
        <begin position="46"/>
        <end position="55"/>
    </location>
</feature>
<organism evidence="2 3">
    <name type="scientific">Puccinia sorghi</name>
    <dbReference type="NCBI Taxonomy" id="27349"/>
    <lineage>
        <taxon>Eukaryota</taxon>
        <taxon>Fungi</taxon>
        <taxon>Dikarya</taxon>
        <taxon>Basidiomycota</taxon>
        <taxon>Pucciniomycotina</taxon>
        <taxon>Pucciniomycetes</taxon>
        <taxon>Pucciniales</taxon>
        <taxon>Pucciniaceae</taxon>
        <taxon>Puccinia</taxon>
    </lineage>
</organism>
<dbReference type="AlphaFoldDB" id="A0A0L6VF28"/>
<feature type="region of interest" description="Disordered" evidence="1">
    <location>
        <begin position="33"/>
        <end position="62"/>
    </location>
</feature>
<evidence type="ECO:0000256" key="1">
    <source>
        <dbReference type="SAM" id="MobiDB-lite"/>
    </source>
</evidence>